<gene>
    <name evidence="1" type="ORF">OVA965_LOCUS45796</name>
    <name evidence="2" type="ORF">TMI583_LOCUS49641</name>
</gene>
<dbReference type="EMBL" id="CAJOBA010110047">
    <property type="protein sequence ID" value="CAF4550562.1"/>
    <property type="molecule type" value="Genomic_DNA"/>
</dbReference>
<dbReference type="EMBL" id="CAJNOK010075513">
    <property type="protein sequence ID" value="CAF1672998.1"/>
    <property type="molecule type" value="Genomic_DNA"/>
</dbReference>
<evidence type="ECO:0000313" key="2">
    <source>
        <dbReference type="EMBL" id="CAF4550562.1"/>
    </source>
</evidence>
<evidence type="ECO:0000313" key="1">
    <source>
        <dbReference type="EMBL" id="CAF1672998.1"/>
    </source>
</evidence>
<accession>A0A8S2YCS7</accession>
<dbReference type="AlphaFoldDB" id="A0A8S2YCS7"/>
<feature type="non-terminal residue" evidence="2">
    <location>
        <position position="1"/>
    </location>
</feature>
<evidence type="ECO:0000313" key="3">
    <source>
        <dbReference type="Proteomes" id="UP000682733"/>
    </source>
</evidence>
<comment type="caution">
    <text evidence="2">The sequence shown here is derived from an EMBL/GenBank/DDBJ whole genome shotgun (WGS) entry which is preliminary data.</text>
</comment>
<proteinExistence type="predicted"/>
<dbReference type="Proteomes" id="UP000677228">
    <property type="component" value="Unassembled WGS sequence"/>
</dbReference>
<sequence>HKVQLNCLLGDIAQQMYDFSLTLSNVKADNVINACLVSALLLAPNNQS</sequence>
<organism evidence="2 3">
    <name type="scientific">Didymodactylos carnosus</name>
    <dbReference type="NCBI Taxonomy" id="1234261"/>
    <lineage>
        <taxon>Eukaryota</taxon>
        <taxon>Metazoa</taxon>
        <taxon>Spiralia</taxon>
        <taxon>Gnathifera</taxon>
        <taxon>Rotifera</taxon>
        <taxon>Eurotatoria</taxon>
        <taxon>Bdelloidea</taxon>
        <taxon>Philodinida</taxon>
        <taxon>Philodinidae</taxon>
        <taxon>Didymodactylos</taxon>
    </lineage>
</organism>
<protein>
    <submittedName>
        <fullName evidence="2">Uncharacterized protein</fullName>
    </submittedName>
</protein>
<dbReference type="Proteomes" id="UP000682733">
    <property type="component" value="Unassembled WGS sequence"/>
</dbReference>
<reference evidence="2" key="1">
    <citation type="submission" date="2021-02" db="EMBL/GenBank/DDBJ databases">
        <authorList>
            <person name="Nowell W R."/>
        </authorList>
    </citation>
    <scope>NUCLEOTIDE SEQUENCE</scope>
</reference>
<name>A0A8S2YCS7_9BILA</name>